<keyword evidence="1" id="KW-0472">Membrane</keyword>
<keyword evidence="1" id="KW-0812">Transmembrane</keyword>
<keyword evidence="3" id="KW-1185">Reference proteome</keyword>
<dbReference type="RefSeq" id="WP_193808371.1">
    <property type="nucleotide sequence ID" value="NZ_CP087714.1"/>
</dbReference>
<dbReference type="Proteomes" id="UP001492541">
    <property type="component" value="Chromosome"/>
</dbReference>
<keyword evidence="1" id="KW-1133">Transmembrane helix</keyword>
<reference evidence="2 3" key="1">
    <citation type="submission" date="2021-11" db="EMBL/GenBank/DDBJ databases">
        <title>Whole genome of Geoglobus acetivorans.</title>
        <authorList>
            <person name="Liu D."/>
        </authorList>
    </citation>
    <scope>NUCLEOTIDE SEQUENCE [LARGE SCALE GENOMIC DNA]</scope>
    <source>
        <strain evidence="2 3">SBH6</strain>
    </source>
</reference>
<evidence type="ECO:0000256" key="1">
    <source>
        <dbReference type="SAM" id="Phobius"/>
    </source>
</evidence>
<dbReference type="EMBL" id="CP087714">
    <property type="protein sequence ID" value="XAT63307.1"/>
    <property type="molecule type" value="Genomic_DNA"/>
</dbReference>
<protein>
    <submittedName>
        <fullName evidence="2">Uncharacterized protein</fullName>
    </submittedName>
</protein>
<name>A0ABZ3H164_GEOAI</name>
<evidence type="ECO:0000313" key="3">
    <source>
        <dbReference type="Proteomes" id="UP001492541"/>
    </source>
</evidence>
<dbReference type="GeneID" id="90449743"/>
<proteinExistence type="predicted"/>
<feature type="transmembrane region" description="Helical" evidence="1">
    <location>
        <begin position="35"/>
        <end position="55"/>
    </location>
</feature>
<gene>
    <name evidence="2" type="ORF">LPQ35_08585</name>
</gene>
<accession>A0ABZ3H164</accession>
<sequence length="129" mass="13868">MEAVVEEFRPEGFEEVKAKPVYRKSGYVQANVGDIIALIVGIGVATLVLIFVGTLGGQTYVMVEPEINSINNTQVQTYVNDAIINSFKALAQTGKYLPVVVMAVIIFIVLGLVMGLGRAGYGYYYGGAL</sequence>
<evidence type="ECO:0000313" key="2">
    <source>
        <dbReference type="EMBL" id="XAT63307.1"/>
    </source>
</evidence>
<feature type="transmembrane region" description="Helical" evidence="1">
    <location>
        <begin position="96"/>
        <end position="116"/>
    </location>
</feature>
<organism evidence="2 3">
    <name type="scientific">Geoglobus acetivorans</name>
    <dbReference type="NCBI Taxonomy" id="565033"/>
    <lineage>
        <taxon>Archaea</taxon>
        <taxon>Methanobacteriati</taxon>
        <taxon>Methanobacteriota</taxon>
        <taxon>Archaeoglobi</taxon>
        <taxon>Archaeoglobales</taxon>
        <taxon>Archaeoglobaceae</taxon>
        <taxon>Geoglobus</taxon>
    </lineage>
</organism>